<dbReference type="AlphaFoldDB" id="A0A5B8XR77"/>
<organism evidence="1 2">
    <name type="scientific">Microvenator marinus</name>
    <dbReference type="NCBI Taxonomy" id="2600177"/>
    <lineage>
        <taxon>Bacteria</taxon>
        <taxon>Deltaproteobacteria</taxon>
        <taxon>Bradymonadales</taxon>
        <taxon>Microvenatoraceae</taxon>
        <taxon>Microvenator</taxon>
    </lineage>
</organism>
<keyword evidence="2" id="KW-1185">Reference proteome</keyword>
<sequence length="97" mass="10529">MKNLLFAIIAIISTTVFVPSKVEAKCYRFSDAPSDVFVCVGKNGSDSFDDRKAAKKICDEKAGKNCGNVGSHSSSCHSNSNLCYDETGKAHRSLKDY</sequence>
<dbReference type="KEGG" id="bbae:FRD01_12415"/>
<evidence type="ECO:0000313" key="2">
    <source>
        <dbReference type="Proteomes" id="UP000321595"/>
    </source>
</evidence>
<proteinExistence type="predicted"/>
<dbReference type="OrthoDB" id="9954099at2"/>
<gene>
    <name evidence="1" type="ORF">FRD01_12415</name>
</gene>
<accession>A0A5B8XR77</accession>
<name>A0A5B8XR77_9DELT</name>
<evidence type="ECO:0000313" key="1">
    <source>
        <dbReference type="EMBL" id="QED28024.1"/>
    </source>
</evidence>
<protein>
    <submittedName>
        <fullName evidence="1">Uncharacterized protein</fullName>
    </submittedName>
</protein>
<dbReference type="EMBL" id="CP042467">
    <property type="protein sequence ID" value="QED28024.1"/>
    <property type="molecule type" value="Genomic_DNA"/>
</dbReference>
<dbReference type="Proteomes" id="UP000321595">
    <property type="component" value="Chromosome"/>
</dbReference>
<dbReference type="RefSeq" id="WP_146960085.1">
    <property type="nucleotide sequence ID" value="NZ_CP042467.1"/>
</dbReference>
<reference evidence="1 2" key="1">
    <citation type="submission" date="2019-08" db="EMBL/GenBank/DDBJ databases">
        <authorList>
            <person name="Liang Q."/>
        </authorList>
    </citation>
    <scope>NUCLEOTIDE SEQUENCE [LARGE SCALE GENOMIC DNA]</scope>
    <source>
        <strain evidence="1 2">V1718</strain>
    </source>
</reference>